<dbReference type="OrthoDB" id="2105077at2759"/>
<dbReference type="InterPro" id="IPR058698">
    <property type="entry name" value="CUB_metazoa"/>
</dbReference>
<dbReference type="Proteomes" id="UP000037069">
    <property type="component" value="Unassembled WGS sequence"/>
</dbReference>
<gene>
    <name evidence="4" type="ORF">FF38_04686</name>
</gene>
<dbReference type="PANTHER" id="PTHR33236">
    <property type="entry name" value="INTRAFLAGELLAR TRANSPORT PROTEIN 122 FAMILY PROTEIN-RELATED"/>
    <property type="match status" value="1"/>
</dbReference>
<sequence>MHILYWMFVRSWKSDVAFVYIAIFVFSVVASKVENTSWKDFLFGSKWKMPSVPPSARDSRFPIGPAQCTAPSGEVGNCLPNKDCAIRGGIPAGQCGGGYGICCVFLQTCGGMIRENNTYFVNPNHPDTYDGTGSCQVTVHKVHPDICQYRLDLEMFSIAPPEAANHLCNQDQLLISGSSPVPNICGTSSGDHMYIDAGLGQSNPIVISVITSNTFPRIWRIRVSQIHCGSISQADQGCLQYYTGISGRVRSFNFNTASGRQLSNQDYSICIRTERNFCGIQYNACPDLENNRSRSFTISGNTNNPVGTMVGGGTQVTQNTCIQDWLLIGCMRSADRIPPLSACEDRVCGGTFSAEVGMVQKTVQTSVRPFRLYFHTDGIEAPTDIDNRGFCLDYVQQPCTNGF</sequence>
<dbReference type="OMA" id="IQYNACP"/>
<evidence type="ECO:0000256" key="1">
    <source>
        <dbReference type="ARBA" id="ARBA00023157"/>
    </source>
</evidence>
<dbReference type="InterPro" id="IPR000859">
    <property type="entry name" value="CUB_dom"/>
</dbReference>
<dbReference type="InterPro" id="IPR035914">
    <property type="entry name" value="Sperma_CUB_dom_sf"/>
</dbReference>
<proteinExistence type="predicted"/>
<protein>
    <recommendedName>
        <fullName evidence="3">CUB domain-containing protein</fullName>
    </recommendedName>
</protein>
<dbReference type="PANTHER" id="PTHR33236:SF6">
    <property type="entry name" value="CUB DOMAIN-CONTAINING PROTEIN"/>
    <property type="match status" value="1"/>
</dbReference>
<dbReference type="Pfam" id="PF26080">
    <property type="entry name" value="CUB_animal"/>
    <property type="match status" value="1"/>
</dbReference>
<reference evidence="4 5" key="1">
    <citation type="journal article" date="2015" name="Nat. Commun.">
        <title>Lucilia cuprina genome unlocks parasitic fly biology to underpin future interventions.</title>
        <authorList>
            <person name="Anstead C.A."/>
            <person name="Korhonen P.K."/>
            <person name="Young N.D."/>
            <person name="Hall R.S."/>
            <person name="Jex A.R."/>
            <person name="Murali S.C."/>
            <person name="Hughes D.S."/>
            <person name="Lee S.F."/>
            <person name="Perry T."/>
            <person name="Stroehlein A.J."/>
            <person name="Ansell B.R."/>
            <person name="Breugelmans B."/>
            <person name="Hofmann A."/>
            <person name="Qu J."/>
            <person name="Dugan S."/>
            <person name="Lee S.L."/>
            <person name="Chao H."/>
            <person name="Dinh H."/>
            <person name="Han Y."/>
            <person name="Doddapaneni H.V."/>
            <person name="Worley K.C."/>
            <person name="Muzny D.M."/>
            <person name="Ioannidis P."/>
            <person name="Waterhouse R.M."/>
            <person name="Zdobnov E.M."/>
            <person name="James P.J."/>
            <person name="Bagnall N.H."/>
            <person name="Kotze A.C."/>
            <person name="Gibbs R.A."/>
            <person name="Richards S."/>
            <person name="Batterham P."/>
            <person name="Gasser R.B."/>
        </authorList>
    </citation>
    <scope>NUCLEOTIDE SEQUENCE [LARGE SCALE GENOMIC DNA]</scope>
    <source>
        <strain evidence="4 5">LS</strain>
        <tissue evidence="4">Full body</tissue>
    </source>
</reference>
<keyword evidence="5" id="KW-1185">Reference proteome</keyword>
<feature type="disulfide bond" evidence="2">
    <location>
        <begin position="168"/>
        <end position="185"/>
    </location>
</feature>
<comment type="caution">
    <text evidence="2">Lacks conserved residue(s) required for the propagation of feature annotation.</text>
</comment>
<keyword evidence="1 2" id="KW-1015">Disulfide bond</keyword>
<dbReference type="PROSITE" id="PS01180">
    <property type="entry name" value="CUB"/>
    <property type="match status" value="1"/>
</dbReference>
<comment type="caution">
    <text evidence="4">The sequence shown here is derived from an EMBL/GenBank/DDBJ whole genome shotgun (WGS) entry which is preliminary data.</text>
</comment>
<dbReference type="EMBL" id="JRES01000234">
    <property type="protein sequence ID" value="KNC33110.1"/>
    <property type="molecule type" value="Genomic_DNA"/>
</dbReference>
<evidence type="ECO:0000313" key="4">
    <source>
        <dbReference type="EMBL" id="KNC33110.1"/>
    </source>
</evidence>
<name>A0A0L0CLD6_LUCCU</name>
<dbReference type="AlphaFoldDB" id="A0A0L0CLD6"/>
<dbReference type="SUPFAM" id="SSF49854">
    <property type="entry name" value="Spermadhesin, CUB domain"/>
    <property type="match status" value="1"/>
</dbReference>
<dbReference type="STRING" id="7375.A0A0L0CLD6"/>
<feature type="domain" description="CUB" evidence="3">
    <location>
        <begin position="109"/>
        <end position="245"/>
    </location>
</feature>
<dbReference type="Gene3D" id="2.60.120.290">
    <property type="entry name" value="Spermadhesin, CUB domain"/>
    <property type="match status" value="1"/>
</dbReference>
<accession>A0A0L0CLD6</accession>
<organism evidence="4 5">
    <name type="scientific">Lucilia cuprina</name>
    <name type="common">Green bottle fly</name>
    <name type="synonym">Australian sheep blowfly</name>
    <dbReference type="NCBI Taxonomy" id="7375"/>
    <lineage>
        <taxon>Eukaryota</taxon>
        <taxon>Metazoa</taxon>
        <taxon>Ecdysozoa</taxon>
        <taxon>Arthropoda</taxon>
        <taxon>Hexapoda</taxon>
        <taxon>Insecta</taxon>
        <taxon>Pterygota</taxon>
        <taxon>Neoptera</taxon>
        <taxon>Endopterygota</taxon>
        <taxon>Diptera</taxon>
        <taxon>Brachycera</taxon>
        <taxon>Muscomorpha</taxon>
        <taxon>Oestroidea</taxon>
        <taxon>Calliphoridae</taxon>
        <taxon>Luciliinae</taxon>
        <taxon>Lucilia</taxon>
    </lineage>
</organism>
<evidence type="ECO:0000259" key="3">
    <source>
        <dbReference type="PROSITE" id="PS01180"/>
    </source>
</evidence>
<evidence type="ECO:0000256" key="2">
    <source>
        <dbReference type="PROSITE-ProRule" id="PRU00059"/>
    </source>
</evidence>
<evidence type="ECO:0000313" key="5">
    <source>
        <dbReference type="Proteomes" id="UP000037069"/>
    </source>
</evidence>